<evidence type="ECO:0000256" key="7">
    <source>
        <dbReference type="SAM" id="Phobius"/>
    </source>
</evidence>
<dbReference type="InterPro" id="IPR019931">
    <property type="entry name" value="LPXTG_anchor"/>
</dbReference>
<evidence type="ECO:0000256" key="5">
    <source>
        <dbReference type="ARBA" id="ARBA00023088"/>
    </source>
</evidence>
<evidence type="ECO:0000259" key="8">
    <source>
        <dbReference type="PROSITE" id="PS50847"/>
    </source>
</evidence>
<gene>
    <name evidence="9" type="ORF">FC49_GL001883</name>
</gene>
<keyword evidence="7" id="KW-1133">Transmembrane helix</keyword>
<keyword evidence="3" id="KW-0732">Signal</keyword>
<dbReference type="InterPro" id="IPR005877">
    <property type="entry name" value="YSIRK_signal_dom"/>
</dbReference>
<proteinExistence type="predicted"/>
<dbReference type="EMBL" id="AZGE01000009">
    <property type="protein sequence ID" value="KRM15617.1"/>
    <property type="molecule type" value="Genomic_DNA"/>
</dbReference>
<name>A0A0R1WCP1_9LACO</name>
<keyword evidence="7" id="KW-0812">Transmembrane</keyword>
<feature type="transmembrane region" description="Helical" evidence="7">
    <location>
        <begin position="604"/>
        <end position="623"/>
    </location>
</feature>
<feature type="compositionally biased region" description="Polar residues" evidence="6">
    <location>
        <begin position="578"/>
        <end position="599"/>
    </location>
</feature>
<evidence type="ECO:0000256" key="1">
    <source>
        <dbReference type="ARBA" id="ARBA00022512"/>
    </source>
</evidence>
<evidence type="ECO:0000256" key="4">
    <source>
        <dbReference type="ARBA" id="ARBA00022737"/>
    </source>
</evidence>
<organism evidence="9 10">
    <name type="scientific">Limosilactobacillus oris DSM 4864</name>
    <dbReference type="NCBI Taxonomy" id="1423779"/>
    <lineage>
        <taxon>Bacteria</taxon>
        <taxon>Bacillati</taxon>
        <taxon>Bacillota</taxon>
        <taxon>Bacilli</taxon>
        <taxon>Lactobacillales</taxon>
        <taxon>Lactobacillaceae</taxon>
        <taxon>Limosilactobacillus</taxon>
    </lineage>
</organism>
<keyword evidence="1" id="KW-0134">Cell wall</keyword>
<keyword evidence="4" id="KW-0677">Repeat</keyword>
<reference evidence="9 10" key="1">
    <citation type="journal article" date="2015" name="Genome Announc.">
        <title>Expanding the biotechnology potential of lactobacilli through comparative genomics of 213 strains and associated genera.</title>
        <authorList>
            <person name="Sun Z."/>
            <person name="Harris H.M."/>
            <person name="McCann A."/>
            <person name="Guo C."/>
            <person name="Argimon S."/>
            <person name="Zhang W."/>
            <person name="Yang X."/>
            <person name="Jeffery I.B."/>
            <person name="Cooney J.C."/>
            <person name="Kagawa T.F."/>
            <person name="Liu W."/>
            <person name="Song Y."/>
            <person name="Salvetti E."/>
            <person name="Wrobel A."/>
            <person name="Rasinkangas P."/>
            <person name="Parkhill J."/>
            <person name="Rea M.C."/>
            <person name="O'Sullivan O."/>
            <person name="Ritari J."/>
            <person name="Douillard F.P."/>
            <person name="Paul Ross R."/>
            <person name="Yang R."/>
            <person name="Briner A.E."/>
            <person name="Felis G.E."/>
            <person name="de Vos W.M."/>
            <person name="Barrangou R."/>
            <person name="Klaenhammer T.R."/>
            <person name="Caufield P.W."/>
            <person name="Cui Y."/>
            <person name="Zhang H."/>
            <person name="O'Toole P.W."/>
        </authorList>
    </citation>
    <scope>NUCLEOTIDE SEQUENCE [LARGE SCALE GENOMIC DNA]</scope>
    <source>
        <strain evidence="9 10">DSM 4864</strain>
    </source>
</reference>
<dbReference type="NCBIfam" id="TIGR01167">
    <property type="entry name" value="LPXTG_anchor"/>
    <property type="match status" value="1"/>
</dbReference>
<evidence type="ECO:0000313" key="10">
    <source>
        <dbReference type="Proteomes" id="UP000050973"/>
    </source>
</evidence>
<feature type="domain" description="Gram-positive cocci surface proteins LPxTG" evidence="8">
    <location>
        <begin position="595"/>
        <end position="629"/>
    </location>
</feature>
<keyword evidence="7" id="KW-0472">Membrane</keyword>
<evidence type="ECO:0000256" key="2">
    <source>
        <dbReference type="ARBA" id="ARBA00022525"/>
    </source>
</evidence>
<evidence type="ECO:0000256" key="3">
    <source>
        <dbReference type="ARBA" id="ARBA00022729"/>
    </source>
</evidence>
<dbReference type="Pfam" id="PF00746">
    <property type="entry name" value="Gram_pos_anchor"/>
    <property type="match status" value="1"/>
</dbReference>
<protein>
    <submittedName>
        <fullName evidence="9">Gram-positive signal peptide protein, YSIRK family</fullName>
    </submittedName>
</protein>
<accession>A0A0R1WCP1</accession>
<dbReference type="InterPro" id="IPR009459">
    <property type="entry name" value="MucBP_dom"/>
</dbReference>
<dbReference type="AlphaFoldDB" id="A0A0R1WCP1"/>
<evidence type="ECO:0000256" key="6">
    <source>
        <dbReference type="SAM" id="MobiDB-lite"/>
    </source>
</evidence>
<dbReference type="Pfam" id="PF06458">
    <property type="entry name" value="MucBP"/>
    <property type="match status" value="2"/>
</dbReference>
<dbReference type="PROSITE" id="PS50847">
    <property type="entry name" value="GRAM_POS_ANCHORING"/>
    <property type="match status" value="1"/>
</dbReference>
<keyword evidence="5" id="KW-0572">Peptidoglycan-anchor</keyword>
<keyword evidence="2" id="KW-0964">Secreted</keyword>
<dbReference type="PATRIC" id="fig|1423779.3.peg.1949"/>
<dbReference type="Proteomes" id="UP000050973">
    <property type="component" value="Unassembled WGS sequence"/>
</dbReference>
<dbReference type="RefSeq" id="WP_003712284.1">
    <property type="nucleotide sequence ID" value="NZ_AZGE01000009.1"/>
</dbReference>
<feature type="compositionally biased region" description="Low complexity" evidence="6">
    <location>
        <begin position="520"/>
        <end position="554"/>
    </location>
</feature>
<dbReference type="Gene3D" id="3.10.20.320">
    <property type="entry name" value="Putative peptidoglycan bound protein (lpxtg motif)"/>
    <property type="match status" value="1"/>
</dbReference>
<sequence length="629" mass="68111">MLSSNNQSEMLKKQAQKNQRFTLKKLSVGVASVLIGLTFMGVSSASADTNTPNSTTNQPVVVNTNTANQSNANQSVNEKQNVAATDTNTTNASANQSQPNATVAPATENDNTQSATENKNVSVYYITVTRHDVTRGGNVQTLNRSTGHYSYWTPETVTLYSTGNGQTYQAYKKPIPGYKLLNPEVLDQYFNFNDSGSAVLKEGVVPEKVVTTEYGTTIGYINITLNYAVLSPIQVEYVDTDNGHVLASMKMPSYYMTTESFQHQNGDVTMPDASKYEGAAFDIPGYKLVSAPVLEGQIDGQTENSYNDENPIRLVFQYKKVMDNADSVTTTTGKGSTGAVIVNSWENLPGMFRISGVQGQKNDGDNNGDVEKRSQALIDHYRKQGFSYIGTTNKLYNDDYYNNYADGTYIYLVPNKPVLVNYVDEDGNKLADSDLIAHNYANPDQTANGINASSYWYSAGQWTAKPKDIKGYHLVKTEGATSGNFTPYQYVTTFVYAKNSEIIDPNDPTPDHPTDPTKPTDPTNPTNPTVPTTPTTPENRTNPTTPVDPTTPANPGMPGVIVDNDQPGQPASPVAPVATSQQVTPAKANNNAHQLPQTGNDNQAAVLGLGMGAVASLLGLLGLNKKREN</sequence>
<dbReference type="Pfam" id="PF04650">
    <property type="entry name" value="YSIRK_signal"/>
    <property type="match status" value="1"/>
</dbReference>
<evidence type="ECO:0000313" key="9">
    <source>
        <dbReference type="EMBL" id="KRM15617.1"/>
    </source>
</evidence>
<feature type="region of interest" description="Disordered" evidence="6">
    <location>
        <begin position="89"/>
        <end position="116"/>
    </location>
</feature>
<dbReference type="NCBIfam" id="TIGR01168">
    <property type="entry name" value="YSIRK_signal"/>
    <property type="match status" value="1"/>
</dbReference>
<comment type="caution">
    <text evidence="9">The sequence shown here is derived from an EMBL/GenBank/DDBJ whole genome shotgun (WGS) entry which is preliminary data.</text>
</comment>
<feature type="region of interest" description="Disordered" evidence="6">
    <location>
        <begin position="501"/>
        <end position="599"/>
    </location>
</feature>